<evidence type="ECO:0000259" key="2">
    <source>
        <dbReference type="Pfam" id="PF14200"/>
    </source>
</evidence>
<keyword evidence="4" id="KW-1185">Reference proteome</keyword>
<dbReference type="InterPro" id="IPR000772">
    <property type="entry name" value="Ricin_B_lectin"/>
</dbReference>
<evidence type="ECO:0000256" key="1">
    <source>
        <dbReference type="SAM" id="SignalP"/>
    </source>
</evidence>
<dbReference type="EMBL" id="JALNTZ010000006">
    <property type="protein sequence ID" value="KAJ3648017.1"/>
    <property type="molecule type" value="Genomic_DNA"/>
</dbReference>
<dbReference type="CDD" id="cd00161">
    <property type="entry name" value="beta-trefoil_Ricin-like"/>
    <property type="match status" value="1"/>
</dbReference>
<accession>A0AA38I2K4</accession>
<dbReference type="InterPro" id="IPR035992">
    <property type="entry name" value="Ricin_B-like_lectins"/>
</dbReference>
<evidence type="ECO:0000313" key="3">
    <source>
        <dbReference type="EMBL" id="KAJ3648017.1"/>
    </source>
</evidence>
<comment type="caution">
    <text evidence="3">The sequence shown here is derived from an EMBL/GenBank/DDBJ whole genome shotgun (WGS) entry which is preliminary data.</text>
</comment>
<dbReference type="Pfam" id="PF14200">
    <property type="entry name" value="RicinB_lectin_2"/>
    <property type="match status" value="1"/>
</dbReference>
<dbReference type="AlphaFoldDB" id="A0AA38I2K4"/>
<organism evidence="3 4">
    <name type="scientific">Zophobas morio</name>
    <dbReference type="NCBI Taxonomy" id="2755281"/>
    <lineage>
        <taxon>Eukaryota</taxon>
        <taxon>Metazoa</taxon>
        <taxon>Ecdysozoa</taxon>
        <taxon>Arthropoda</taxon>
        <taxon>Hexapoda</taxon>
        <taxon>Insecta</taxon>
        <taxon>Pterygota</taxon>
        <taxon>Neoptera</taxon>
        <taxon>Endopterygota</taxon>
        <taxon>Coleoptera</taxon>
        <taxon>Polyphaga</taxon>
        <taxon>Cucujiformia</taxon>
        <taxon>Tenebrionidae</taxon>
        <taxon>Zophobas</taxon>
    </lineage>
</organism>
<name>A0AA38I2K4_9CUCU</name>
<gene>
    <name evidence="3" type="ORF">Zmor_019853</name>
</gene>
<dbReference type="SUPFAM" id="SSF50370">
    <property type="entry name" value="Ricin B-like lectins"/>
    <property type="match status" value="1"/>
</dbReference>
<feature type="signal peptide" evidence="1">
    <location>
        <begin position="1"/>
        <end position="24"/>
    </location>
</feature>
<keyword evidence="1" id="KW-0732">Signal</keyword>
<reference evidence="3" key="1">
    <citation type="journal article" date="2023" name="G3 (Bethesda)">
        <title>Whole genome assemblies of Zophobas morio and Tenebrio molitor.</title>
        <authorList>
            <person name="Kaur S."/>
            <person name="Stinson S.A."/>
            <person name="diCenzo G.C."/>
        </authorList>
    </citation>
    <scope>NUCLEOTIDE SEQUENCE</scope>
    <source>
        <strain evidence="3">QUZm001</strain>
    </source>
</reference>
<protein>
    <recommendedName>
        <fullName evidence="2">Ricin B lectin domain-containing protein</fullName>
    </recommendedName>
</protein>
<evidence type="ECO:0000313" key="4">
    <source>
        <dbReference type="Proteomes" id="UP001168821"/>
    </source>
</evidence>
<proteinExistence type="predicted"/>
<feature type="chain" id="PRO_5041252756" description="Ricin B lectin domain-containing protein" evidence="1">
    <location>
        <begin position="25"/>
        <end position="167"/>
    </location>
</feature>
<sequence length="167" mass="19235">MGYFTHKRYRLMVLIIMCMKTVNGESDCSKEDELYVIRSVSSGLVLDASEPDQIQIQYFTGFAQQLWRFERGTHAGLFRIVNNATGTPLDYHYYLDNWYGLNVNASTEQEFFINAKGTITNVNTSWNFDILQNHTVPGTFVGLYKEDGNLAQQFTLQEKMLLAKHEP</sequence>
<dbReference type="Gene3D" id="2.80.10.50">
    <property type="match status" value="1"/>
</dbReference>
<feature type="domain" description="Ricin B lectin" evidence="2">
    <location>
        <begin position="30"/>
        <end position="91"/>
    </location>
</feature>
<dbReference type="Proteomes" id="UP001168821">
    <property type="component" value="Unassembled WGS sequence"/>
</dbReference>